<proteinExistence type="predicted"/>
<dbReference type="AlphaFoldDB" id="A0AB39QDS5"/>
<name>A0AB39QDS5_9ACTN</name>
<dbReference type="EMBL" id="CP163441">
    <property type="protein sequence ID" value="XDQ40936.1"/>
    <property type="molecule type" value="Genomic_DNA"/>
</dbReference>
<dbReference type="GeneID" id="301472060"/>
<organism evidence="1">
    <name type="scientific">Streptomyces sp. R39</name>
    <dbReference type="NCBI Taxonomy" id="3238631"/>
    <lineage>
        <taxon>Bacteria</taxon>
        <taxon>Bacillati</taxon>
        <taxon>Actinomycetota</taxon>
        <taxon>Actinomycetes</taxon>
        <taxon>Kitasatosporales</taxon>
        <taxon>Streptomycetaceae</taxon>
        <taxon>Streptomyces</taxon>
    </lineage>
</organism>
<sequence length="43" mass="4556">MPHILTTILTQAAVALIEAALIRLSMQLWKAFTTGGRPAAAHA</sequence>
<accession>A0AB39QDS5</accession>
<dbReference type="RefSeq" id="WP_268206844.1">
    <property type="nucleotide sequence ID" value="NZ_CP163441.1"/>
</dbReference>
<reference evidence="1" key="1">
    <citation type="submission" date="2024-07" db="EMBL/GenBank/DDBJ databases">
        <authorList>
            <person name="Yu S.T."/>
        </authorList>
    </citation>
    <scope>NUCLEOTIDE SEQUENCE</scope>
    <source>
        <strain evidence="1">R39</strain>
    </source>
</reference>
<protein>
    <submittedName>
        <fullName evidence="1">Uncharacterized protein</fullName>
    </submittedName>
</protein>
<gene>
    <name evidence="1" type="ORF">AB5J52_00900</name>
</gene>
<evidence type="ECO:0000313" key="1">
    <source>
        <dbReference type="EMBL" id="XDQ40936.1"/>
    </source>
</evidence>